<keyword evidence="1" id="KW-0472">Membrane</keyword>
<keyword evidence="3" id="KW-1185">Reference proteome</keyword>
<dbReference type="EMBL" id="MU001683">
    <property type="protein sequence ID" value="KAF2456357.1"/>
    <property type="molecule type" value="Genomic_DNA"/>
</dbReference>
<feature type="transmembrane region" description="Helical" evidence="1">
    <location>
        <begin position="26"/>
        <end position="47"/>
    </location>
</feature>
<reference evidence="2" key="1">
    <citation type="journal article" date="2020" name="Stud. Mycol.">
        <title>101 Dothideomycetes genomes: a test case for predicting lifestyles and emergence of pathogens.</title>
        <authorList>
            <person name="Haridas S."/>
            <person name="Albert R."/>
            <person name="Binder M."/>
            <person name="Bloem J."/>
            <person name="Labutti K."/>
            <person name="Salamov A."/>
            <person name="Andreopoulos B."/>
            <person name="Baker S."/>
            <person name="Barry K."/>
            <person name="Bills G."/>
            <person name="Bluhm B."/>
            <person name="Cannon C."/>
            <person name="Castanera R."/>
            <person name="Culley D."/>
            <person name="Daum C."/>
            <person name="Ezra D."/>
            <person name="Gonzalez J."/>
            <person name="Henrissat B."/>
            <person name="Kuo A."/>
            <person name="Liang C."/>
            <person name="Lipzen A."/>
            <person name="Lutzoni F."/>
            <person name="Magnuson J."/>
            <person name="Mondo S."/>
            <person name="Nolan M."/>
            <person name="Ohm R."/>
            <person name="Pangilinan J."/>
            <person name="Park H.-J."/>
            <person name="Ramirez L."/>
            <person name="Alfaro M."/>
            <person name="Sun H."/>
            <person name="Tritt A."/>
            <person name="Yoshinaga Y."/>
            <person name="Zwiers L.-H."/>
            <person name="Turgeon B."/>
            <person name="Goodwin S."/>
            <person name="Spatafora J."/>
            <person name="Crous P."/>
            <person name="Grigoriev I."/>
        </authorList>
    </citation>
    <scope>NUCLEOTIDE SEQUENCE</scope>
    <source>
        <strain evidence="2">ATCC 16933</strain>
    </source>
</reference>
<protein>
    <submittedName>
        <fullName evidence="2">Uncharacterized protein</fullName>
    </submittedName>
</protein>
<organism evidence="2 3">
    <name type="scientific">Lineolata rhizophorae</name>
    <dbReference type="NCBI Taxonomy" id="578093"/>
    <lineage>
        <taxon>Eukaryota</taxon>
        <taxon>Fungi</taxon>
        <taxon>Dikarya</taxon>
        <taxon>Ascomycota</taxon>
        <taxon>Pezizomycotina</taxon>
        <taxon>Dothideomycetes</taxon>
        <taxon>Dothideomycetes incertae sedis</taxon>
        <taxon>Lineolatales</taxon>
        <taxon>Lineolataceae</taxon>
        <taxon>Lineolata</taxon>
    </lineage>
</organism>
<dbReference type="OrthoDB" id="3560543at2759"/>
<feature type="transmembrane region" description="Helical" evidence="1">
    <location>
        <begin position="56"/>
        <end position="79"/>
    </location>
</feature>
<evidence type="ECO:0000313" key="2">
    <source>
        <dbReference type="EMBL" id="KAF2456357.1"/>
    </source>
</evidence>
<evidence type="ECO:0000256" key="1">
    <source>
        <dbReference type="SAM" id="Phobius"/>
    </source>
</evidence>
<keyword evidence="1" id="KW-0812">Transmembrane</keyword>
<gene>
    <name evidence="2" type="ORF">BDY21DRAFT_346889</name>
</gene>
<accession>A0A6A6NXZ7</accession>
<name>A0A6A6NXZ7_9PEZI</name>
<sequence>MVKMVTFAFGYFYSAHEPGTAKDADFWFLIQGCTTQLFSLVVAGLILRQEKRASKLIWGTPTGIALISTILAIPLYLMVPTEWSAFLVMVGARKR</sequence>
<dbReference type="Proteomes" id="UP000799766">
    <property type="component" value="Unassembled WGS sequence"/>
</dbReference>
<evidence type="ECO:0000313" key="3">
    <source>
        <dbReference type="Proteomes" id="UP000799766"/>
    </source>
</evidence>
<proteinExistence type="predicted"/>
<keyword evidence="1" id="KW-1133">Transmembrane helix</keyword>
<dbReference type="AlphaFoldDB" id="A0A6A6NXZ7"/>